<gene>
    <name evidence="2" type="ORF">G7077_07290</name>
</gene>
<keyword evidence="1" id="KW-0472">Membrane</keyword>
<keyword evidence="1" id="KW-1133">Transmembrane helix</keyword>
<evidence type="ECO:0000313" key="3">
    <source>
        <dbReference type="Proteomes" id="UP000503222"/>
    </source>
</evidence>
<reference evidence="2 3" key="1">
    <citation type="submission" date="2020-03" db="EMBL/GenBank/DDBJ databases">
        <title>Sphingomonas sp. nov., isolated from fish.</title>
        <authorList>
            <person name="Hyun D.-W."/>
            <person name="Bae J.-W."/>
        </authorList>
    </citation>
    <scope>NUCLEOTIDE SEQUENCE [LARGE SCALE GENOMIC DNA]</scope>
    <source>
        <strain evidence="2 3">HDW15B</strain>
    </source>
</reference>
<accession>A0A6G7YPR9</accession>
<keyword evidence="1" id="KW-0812">Transmembrane</keyword>
<evidence type="ECO:0000256" key="1">
    <source>
        <dbReference type="SAM" id="Phobius"/>
    </source>
</evidence>
<dbReference type="RefSeq" id="WP_166411119.1">
    <property type="nucleotide sequence ID" value="NZ_CP049869.1"/>
</dbReference>
<evidence type="ECO:0000313" key="2">
    <source>
        <dbReference type="EMBL" id="QIK78727.1"/>
    </source>
</evidence>
<name>A0A6G7YPR9_9SPHN</name>
<proteinExistence type="predicted"/>
<dbReference type="AlphaFoldDB" id="A0A6G7YPR9"/>
<keyword evidence="3" id="KW-1185">Reference proteome</keyword>
<protein>
    <submittedName>
        <fullName evidence="2">Uncharacterized protein</fullName>
    </submittedName>
</protein>
<organism evidence="2 3">
    <name type="scientific">Sphingomonas piscis</name>
    <dbReference type="NCBI Taxonomy" id="2714943"/>
    <lineage>
        <taxon>Bacteria</taxon>
        <taxon>Pseudomonadati</taxon>
        <taxon>Pseudomonadota</taxon>
        <taxon>Alphaproteobacteria</taxon>
        <taxon>Sphingomonadales</taxon>
        <taxon>Sphingomonadaceae</taxon>
        <taxon>Sphingomonas</taxon>
    </lineage>
</organism>
<sequence>MLTEDGIYFDDVGDDAESLGQFLIEAAGKALLIIGFFGVKAALALGAINLASI</sequence>
<dbReference type="EMBL" id="CP049869">
    <property type="protein sequence ID" value="QIK78727.1"/>
    <property type="molecule type" value="Genomic_DNA"/>
</dbReference>
<dbReference type="KEGG" id="spii:G7077_07290"/>
<dbReference type="Proteomes" id="UP000503222">
    <property type="component" value="Chromosome"/>
</dbReference>
<feature type="transmembrane region" description="Helical" evidence="1">
    <location>
        <begin position="30"/>
        <end position="51"/>
    </location>
</feature>